<dbReference type="EMBL" id="ML170192">
    <property type="protein sequence ID" value="TDL19920.1"/>
    <property type="molecule type" value="Genomic_DNA"/>
</dbReference>
<protein>
    <recommendedName>
        <fullName evidence="3">F-box domain-containing protein</fullName>
    </recommendedName>
</protein>
<gene>
    <name evidence="1" type="ORF">BD410DRAFT_841695</name>
</gene>
<organism evidence="1 2">
    <name type="scientific">Rickenella mellea</name>
    <dbReference type="NCBI Taxonomy" id="50990"/>
    <lineage>
        <taxon>Eukaryota</taxon>
        <taxon>Fungi</taxon>
        <taxon>Dikarya</taxon>
        <taxon>Basidiomycota</taxon>
        <taxon>Agaricomycotina</taxon>
        <taxon>Agaricomycetes</taxon>
        <taxon>Hymenochaetales</taxon>
        <taxon>Rickenellaceae</taxon>
        <taxon>Rickenella</taxon>
    </lineage>
</organism>
<proteinExistence type="predicted"/>
<dbReference type="AlphaFoldDB" id="A0A4Y7PZF9"/>
<dbReference type="VEuPathDB" id="FungiDB:BD410DRAFT_841695"/>
<reference evidence="1 2" key="1">
    <citation type="submission" date="2018-06" db="EMBL/GenBank/DDBJ databases">
        <title>A transcriptomic atlas of mushroom development highlights an independent origin of complex multicellularity.</title>
        <authorList>
            <consortium name="DOE Joint Genome Institute"/>
            <person name="Krizsan K."/>
            <person name="Almasi E."/>
            <person name="Merenyi Z."/>
            <person name="Sahu N."/>
            <person name="Viragh M."/>
            <person name="Koszo T."/>
            <person name="Mondo S."/>
            <person name="Kiss B."/>
            <person name="Balint B."/>
            <person name="Kues U."/>
            <person name="Barry K."/>
            <person name="Hegedus J.C."/>
            <person name="Henrissat B."/>
            <person name="Johnson J."/>
            <person name="Lipzen A."/>
            <person name="Ohm R."/>
            <person name="Nagy I."/>
            <person name="Pangilinan J."/>
            <person name="Yan J."/>
            <person name="Xiong Y."/>
            <person name="Grigoriev I.V."/>
            <person name="Hibbett D.S."/>
            <person name="Nagy L.G."/>
        </authorList>
    </citation>
    <scope>NUCLEOTIDE SEQUENCE [LARGE SCALE GENOMIC DNA]</scope>
    <source>
        <strain evidence="1 2">SZMC22713</strain>
    </source>
</reference>
<keyword evidence="2" id="KW-1185">Reference proteome</keyword>
<sequence>MLRQSQPPLQKLTLGGRNMSEGEFIECLQATPQLDYLSITDIPFSDAILDALTLIPCEDVSGGWRGLCPKMTVIWFMECPLSEEHLTRMILSRRGPFCDQIPEDDNTVHVSDEPLVLQSVSVSWCQVNPSLREDPKIAAFIADGLELEIYNGSNSPASSEAGGD</sequence>
<accession>A0A4Y7PZF9</accession>
<name>A0A4Y7PZF9_9AGAM</name>
<evidence type="ECO:0000313" key="1">
    <source>
        <dbReference type="EMBL" id="TDL19920.1"/>
    </source>
</evidence>
<evidence type="ECO:0000313" key="2">
    <source>
        <dbReference type="Proteomes" id="UP000294933"/>
    </source>
</evidence>
<dbReference type="Proteomes" id="UP000294933">
    <property type="component" value="Unassembled WGS sequence"/>
</dbReference>
<evidence type="ECO:0008006" key="3">
    <source>
        <dbReference type="Google" id="ProtNLM"/>
    </source>
</evidence>